<sequence>MTDFANLGSFPLPDRTDKPLFIAHGLDGSEQSLTHRAFDARCNAVAGGLLARGLVRGDRIGLLSLNRLDYLALVMGAMRAGIVPVPINPAFPAATIRYIVEDAGLSLVVLEEDNAPLLEGTTVDRLCFGAAFDALASAAPLHRAITPEPRETALILYTSGSTGRPKGVLLSHAAHRWVAETRVADYALEQERLLIAAPLYHMNALALAVLTCASRSTAVILPRFRARPYIEAIARYRCSWLTAVPPMIAMMLQETDLLARTDLSSVHTVRMGSAPVNEALEAETRSILPNARLINAYGTTEGGPVVFVDPPDGRPKPAGAAGVPHPEVEVRLGTAGACEGTLEIRSPGMMTGYTDPAKTAGALAADGFYNTGDVFRRDAEGFYHFVGRCDDMFVSGGENIYPIEVETVLESHADVLQSCVVPVPDAVKGTKPVAFVVQRPGAGLDEAALKAWTLAHGPAYQHPRRVWFLNKLPLGATNKIDRNRLKAEAAGRLAPATPEPQN</sequence>
<dbReference type="InterPro" id="IPR020845">
    <property type="entry name" value="AMP-binding_CS"/>
</dbReference>
<dbReference type="AlphaFoldDB" id="A0A2M8J6Y8"/>
<dbReference type="Proteomes" id="UP000231553">
    <property type="component" value="Unassembled WGS sequence"/>
</dbReference>
<dbReference type="GO" id="GO:0006631">
    <property type="term" value="P:fatty acid metabolic process"/>
    <property type="evidence" value="ECO:0007669"/>
    <property type="project" value="TreeGrafter"/>
</dbReference>
<name>A0A2M8J6Y8_9RHOB</name>
<gene>
    <name evidence="5" type="ORF">CVM52_00010</name>
</gene>
<dbReference type="SUPFAM" id="SSF56801">
    <property type="entry name" value="Acetyl-CoA synthetase-like"/>
    <property type="match status" value="1"/>
</dbReference>
<dbReference type="PANTHER" id="PTHR43201">
    <property type="entry name" value="ACYL-COA SYNTHETASE"/>
    <property type="match status" value="1"/>
</dbReference>
<dbReference type="Gene3D" id="3.30.300.30">
    <property type="match status" value="1"/>
</dbReference>
<dbReference type="RefSeq" id="WP_100160677.1">
    <property type="nucleotide sequence ID" value="NZ_PGTB01000001.1"/>
</dbReference>
<feature type="domain" description="AMP-binding enzyme C-terminal" evidence="4">
    <location>
        <begin position="404"/>
        <end position="479"/>
    </location>
</feature>
<comment type="caution">
    <text evidence="5">The sequence shown here is derived from an EMBL/GenBank/DDBJ whole genome shotgun (WGS) entry which is preliminary data.</text>
</comment>
<evidence type="ECO:0000256" key="1">
    <source>
        <dbReference type="ARBA" id="ARBA00006432"/>
    </source>
</evidence>
<accession>A0A2M8J6Y8</accession>
<dbReference type="InterPro" id="IPR045851">
    <property type="entry name" value="AMP-bd_C_sf"/>
</dbReference>
<dbReference type="OrthoDB" id="9803968at2"/>
<keyword evidence="6" id="KW-1185">Reference proteome</keyword>
<evidence type="ECO:0000259" key="4">
    <source>
        <dbReference type="Pfam" id="PF13193"/>
    </source>
</evidence>
<dbReference type="Pfam" id="PF00501">
    <property type="entry name" value="AMP-binding"/>
    <property type="match status" value="1"/>
</dbReference>
<dbReference type="InterPro" id="IPR042099">
    <property type="entry name" value="ANL_N_sf"/>
</dbReference>
<reference evidence="5 6" key="1">
    <citation type="journal article" date="2018" name="Int. J. Syst. Evol. Microbiol.">
        <title>Pseudooceanicola lipolyticus sp. nov., a marine alphaproteobacterium, reclassification of Oceanicola flagellatus as Pseudooceanicola flagellatus comb. nov. and emended description of the genus Pseudooceanicola.</title>
        <authorList>
            <person name="Huang M.-M."/>
            <person name="Guo L.-L."/>
            <person name="Wu Y.-H."/>
            <person name="Lai Q.-L."/>
            <person name="Shao Z.-Z."/>
            <person name="Wang C.-S."/>
            <person name="Wu M."/>
            <person name="Xu X.-W."/>
        </authorList>
    </citation>
    <scope>NUCLEOTIDE SEQUENCE [LARGE SCALE GENOMIC DNA]</scope>
    <source>
        <strain evidence="5 6">157</strain>
    </source>
</reference>
<feature type="domain" description="AMP-dependent synthetase/ligase" evidence="3">
    <location>
        <begin position="17"/>
        <end position="353"/>
    </location>
</feature>
<dbReference type="EMBL" id="PGTB01000001">
    <property type="protein sequence ID" value="PJE38550.1"/>
    <property type="molecule type" value="Genomic_DNA"/>
</dbReference>
<evidence type="ECO:0000259" key="3">
    <source>
        <dbReference type="Pfam" id="PF00501"/>
    </source>
</evidence>
<comment type="similarity">
    <text evidence="1">Belongs to the ATP-dependent AMP-binding enzyme family.</text>
</comment>
<evidence type="ECO:0000313" key="6">
    <source>
        <dbReference type="Proteomes" id="UP000231553"/>
    </source>
</evidence>
<dbReference type="Gene3D" id="3.40.50.12780">
    <property type="entry name" value="N-terminal domain of ligase-like"/>
    <property type="match status" value="1"/>
</dbReference>
<proteinExistence type="inferred from homology"/>
<dbReference type="InterPro" id="IPR000873">
    <property type="entry name" value="AMP-dep_synth/lig_dom"/>
</dbReference>
<organism evidence="5 6">
    <name type="scientific">Pseudooceanicola lipolyticus</name>
    <dbReference type="NCBI Taxonomy" id="2029104"/>
    <lineage>
        <taxon>Bacteria</taxon>
        <taxon>Pseudomonadati</taxon>
        <taxon>Pseudomonadota</taxon>
        <taxon>Alphaproteobacteria</taxon>
        <taxon>Rhodobacterales</taxon>
        <taxon>Paracoccaceae</taxon>
        <taxon>Pseudooceanicola</taxon>
    </lineage>
</organism>
<dbReference type="InterPro" id="IPR025110">
    <property type="entry name" value="AMP-bd_C"/>
</dbReference>
<dbReference type="PROSITE" id="PS00455">
    <property type="entry name" value="AMP_BINDING"/>
    <property type="match status" value="1"/>
</dbReference>
<evidence type="ECO:0000313" key="5">
    <source>
        <dbReference type="EMBL" id="PJE38550.1"/>
    </source>
</evidence>
<keyword evidence="2" id="KW-0436">Ligase</keyword>
<dbReference type="Pfam" id="PF13193">
    <property type="entry name" value="AMP-binding_C"/>
    <property type="match status" value="1"/>
</dbReference>
<dbReference type="PANTHER" id="PTHR43201:SF5">
    <property type="entry name" value="MEDIUM-CHAIN ACYL-COA LIGASE ACSF2, MITOCHONDRIAL"/>
    <property type="match status" value="1"/>
</dbReference>
<dbReference type="GO" id="GO:0031956">
    <property type="term" value="F:medium-chain fatty acid-CoA ligase activity"/>
    <property type="evidence" value="ECO:0007669"/>
    <property type="project" value="TreeGrafter"/>
</dbReference>
<evidence type="ECO:0000256" key="2">
    <source>
        <dbReference type="ARBA" id="ARBA00022598"/>
    </source>
</evidence>
<protein>
    <submittedName>
        <fullName evidence="5">Acetyl-CoA synthetase</fullName>
    </submittedName>
</protein>